<dbReference type="AlphaFoldDB" id="A0A060HR31"/>
<sequence>MAKPIIIFLGPSLSHEKARKILPEAEFRPPAKKGDLLRLAASPDVSMVGLVDGVFLQDYPPTPIEVYQLARREGVLLAGAASLGALRAVELEKFGMVGIGRVFELYKSGKIDADDEVAVTFADGDFHLQSEAMVDIRYNLFLAHKRGIIGKDTKKVLAKVAKGTYFPHRNYPDIIEAARQKYRDDSLHDDIDAFQAYIEKNRKSLKEMDAIKLVEFFRARLEATEKK</sequence>
<name>A0A060HR31_9ARCH</name>
<dbReference type="KEGG" id="nvn:NVIE_013970"/>
<dbReference type="Pfam" id="PF07812">
    <property type="entry name" value="TfuA"/>
    <property type="match status" value="1"/>
</dbReference>
<dbReference type="OrthoDB" id="61834at2157"/>
<proteinExistence type="predicted"/>
<protein>
    <submittedName>
        <fullName evidence="2">Putative TfuA domain-containing protein</fullName>
    </submittedName>
</protein>
<accession>A0A060HR31</accession>
<evidence type="ECO:0000259" key="1">
    <source>
        <dbReference type="Pfam" id="PF07812"/>
    </source>
</evidence>
<dbReference type="EMBL" id="CP007536">
    <property type="protein sequence ID" value="AIC15637.1"/>
    <property type="molecule type" value="Genomic_DNA"/>
</dbReference>
<feature type="domain" description="TfuA-like core" evidence="1">
    <location>
        <begin position="52"/>
        <end position="169"/>
    </location>
</feature>
<dbReference type="Proteomes" id="UP000027093">
    <property type="component" value="Chromosome"/>
</dbReference>
<dbReference type="HOGENOM" id="CLU_090311_0_0_2"/>
<evidence type="ECO:0000313" key="3">
    <source>
        <dbReference type="Proteomes" id="UP000027093"/>
    </source>
</evidence>
<dbReference type="InterPro" id="IPR012924">
    <property type="entry name" value="TfuA_core"/>
</dbReference>
<keyword evidence="3" id="KW-1185">Reference proteome</keyword>
<gene>
    <name evidence="2" type="ORF">NVIE_013970</name>
</gene>
<dbReference type="RefSeq" id="WP_075054606.1">
    <property type="nucleotide sequence ID" value="NZ_CP007536.1"/>
</dbReference>
<reference evidence="2 3" key="1">
    <citation type="journal article" date="2014" name="Int. J. Syst. Evol. Microbiol.">
        <title>Nitrososphaera viennensis gen. nov., sp. nov., an aerobic and mesophilic, ammonia-oxidizing archaeon from soil and a member of the archaeal phylum Thaumarchaeota.</title>
        <authorList>
            <person name="Stieglmeier M."/>
            <person name="Klingl A."/>
            <person name="Alves R.J."/>
            <person name="Rittmann S.K."/>
            <person name="Melcher M."/>
            <person name="Leisch N."/>
            <person name="Schleper C."/>
        </authorList>
    </citation>
    <scope>NUCLEOTIDE SEQUENCE [LARGE SCALE GENOMIC DNA]</scope>
    <source>
        <strain evidence="2">EN76</strain>
    </source>
</reference>
<dbReference type="STRING" id="926571.NVIE_013970"/>
<organism evidence="2 3">
    <name type="scientific">Nitrososphaera viennensis EN76</name>
    <dbReference type="NCBI Taxonomy" id="926571"/>
    <lineage>
        <taxon>Archaea</taxon>
        <taxon>Nitrososphaerota</taxon>
        <taxon>Nitrososphaeria</taxon>
        <taxon>Nitrososphaerales</taxon>
        <taxon>Nitrososphaeraceae</taxon>
        <taxon>Nitrososphaera</taxon>
    </lineage>
</organism>
<dbReference type="GeneID" id="74946661"/>
<evidence type="ECO:0000313" key="2">
    <source>
        <dbReference type="EMBL" id="AIC15637.1"/>
    </source>
</evidence>